<reference evidence="2 3" key="1">
    <citation type="journal article" date="2023" name="Plants (Basel)">
        <title>Bridging the Gap: Combining Genomics and Transcriptomics Approaches to Understand Stylosanthes scabra, an Orphan Legume from the Brazilian Caatinga.</title>
        <authorList>
            <person name="Ferreira-Neto J.R.C."/>
            <person name="da Silva M.D."/>
            <person name="Binneck E."/>
            <person name="de Melo N.F."/>
            <person name="da Silva R.H."/>
            <person name="de Melo A.L.T.M."/>
            <person name="Pandolfi V."/>
            <person name="Bustamante F.O."/>
            <person name="Brasileiro-Vidal A.C."/>
            <person name="Benko-Iseppon A.M."/>
        </authorList>
    </citation>
    <scope>NUCLEOTIDE SEQUENCE [LARGE SCALE GENOMIC DNA]</scope>
    <source>
        <tissue evidence="2">Leaves</tissue>
    </source>
</reference>
<comment type="caution">
    <text evidence="2">The sequence shown here is derived from an EMBL/GenBank/DDBJ whole genome shotgun (WGS) entry which is preliminary data.</text>
</comment>
<evidence type="ECO:0000313" key="2">
    <source>
        <dbReference type="EMBL" id="MED6201936.1"/>
    </source>
</evidence>
<name>A0ABU6XWN8_9FABA</name>
<organism evidence="2 3">
    <name type="scientific">Stylosanthes scabra</name>
    <dbReference type="NCBI Taxonomy" id="79078"/>
    <lineage>
        <taxon>Eukaryota</taxon>
        <taxon>Viridiplantae</taxon>
        <taxon>Streptophyta</taxon>
        <taxon>Embryophyta</taxon>
        <taxon>Tracheophyta</taxon>
        <taxon>Spermatophyta</taxon>
        <taxon>Magnoliopsida</taxon>
        <taxon>eudicotyledons</taxon>
        <taxon>Gunneridae</taxon>
        <taxon>Pentapetalae</taxon>
        <taxon>rosids</taxon>
        <taxon>fabids</taxon>
        <taxon>Fabales</taxon>
        <taxon>Fabaceae</taxon>
        <taxon>Papilionoideae</taxon>
        <taxon>50 kb inversion clade</taxon>
        <taxon>dalbergioids sensu lato</taxon>
        <taxon>Dalbergieae</taxon>
        <taxon>Pterocarpus clade</taxon>
        <taxon>Stylosanthes</taxon>
    </lineage>
</organism>
<sequence>MRNSSNDAHALLLHPESLGHLEDQGRGELKQEGHLLHRRPMVRKLERLFRLLAANVEAKATTTRPARELQQIRIANQRQIKKQNSGEQATRPEVEVENHAAPTEEQHNNPPSEPTLEERREKARKKKKRMPKRPFMPQGTEGSQVPQEEQVEIPLSQSAPPAMDSGVLTSSLPEQRPVLNLPTPPTSLAAPSFNPISRPFRPKQRIFRAPIPSSNIEVPPAPHVGPAPNSTNPDAISAETLAAASGTTSLRLFKHIPTPGFKPPKQN</sequence>
<feature type="region of interest" description="Disordered" evidence="1">
    <location>
        <begin position="215"/>
        <end position="234"/>
    </location>
</feature>
<feature type="compositionally biased region" description="Basic and acidic residues" evidence="1">
    <location>
        <begin position="90"/>
        <end position="107"/>
    </location>
</feature>
<keyword evidence="3" id="KW-1185">Reference proteome</keyword>
<feature type="compositionally biased region" description="Basic residues" evidence="1">
    <location>
        <begin position="122"/>
        <end position="132"/>
    </location>
</feature>
<feature type="region of interest" description="Disordered" evidence="1">
    <location>
        <begin position="77"/>
        <end position="149"/>
    </location>
</feature>
<dbReference type="Proteomes" id="UP001341840">
    <property type="component" value="Unassembled WGS sequence"/>
</dbReference>
<gene>
    <name evidence="2" type="ORF">PIB30_100164</name>
</gene>
<proteinExistence type="predicted"/>
<accession>A0ABU6XWN8</accession>
<evidence type="ECO:0000256" key="1">
    <source>
        <dbReference type="SAM" id="MobiDB-lite"/>
    </source>
</evidence>
<evidence type="ECO:0000313" key="3">
    <source>
        <dbReference type="Proteomes" id="UP001341840"/>
    </source>
</evidence>
<dbReference type="EMBL" id="JASCZI010214213">
    <property type="protein sequence ID" value="MED6201936.1"/>
    <property type="molecule type" value="Genomic_DNA"/>
</dbReference>
<protein>
    <submittedName>
        <fullName evidence="2">Uncharacterized protein</fullName>
    </submittedName>
</protein>
<feature type="compositionally biased region" description="Polar residues" evidence="1">
    <location>
        <begin position="77"/>
        <end position="88"/>
    </location>
</feature>